<protein>
    <recommendedName>
        <fullName evidence="1">RNA helicase</fullName>
        <ecNumber evidence="1">3.6.4.13</ecNumber>
    </recommendedName>
</protein>
<dbReference type="Xenbase" id="XB-GENE-953299">
    <property type="gene designation" value="tdrd12"/>
</dbReference>
<dbReference type="GO" id="GO:0005524">
    <property type="term" value="F:ATP binding"/>
    <property type="evidence" value="ECO:0007669"/>
    <property type="project" value="UniProtKB-KW"/>
</dbReference>
<dbReference type="OMA" id="KMHKEVV"/>
<dbReference type="PROSITE" id="PS51192">
    <property type="entry name" value="HELICASE_ATP_BIND_1"/>
    <property type="match status" value="1"/>
</dbReference>
<dbReference type="SUPFAM" id="SSF63748">
    <property type="entry name" value="Tudor/PWWP/MBT"/>
    <property type="match status" value="2"/>
</dbReference>
<dbReference type="Pfam" id="PF00567">
    <property type="entry name" value="TUDOR"/>
    <property type="match status" value="2"/>
</dbReference>
<organism evidence="10">
    <name type="scientific">Xenopus tropicalis</name>
    <name type="common">Western clawed frog</name>
    <name type="synonym">Silurana tropicalis</name>
    <dbReference type="NCBI Taxonomy" id="8364"/>
    <lineage>
        <taxon>Eukaryota</taxon>
        <taxon>Metazoa</taxon>
        <taxon>Chordata</taxon>
        <taxon>Craniata</taxon>
        <taxon>Vertebrata</taxon>
        <taxon>Euteleostomi</taxon>
        <taxon>Amphibia</taxon>
        <taxon>Batrachia</taxon>
        <taxon>Anura</taxon>
        <taxon>Pipoidea</taxon>
        <taxon>Pipidae</taxon>
        <taxon>Xenopodinae</taxon>
        <taxon>Xenopus</taxon>
        <taxon>Silurana</taxon>
    </lineage>
</organism>
<dbReference type="AGR" id="Xenbase:XB-GENE-953299"/>
<dbReference type="Gene3D" id="2.40.50.90">
    <property type="match status" value="1"/>
</dbReference>
<evidence type="ECO:0000259" key="8">
    <source>
        <dbReference type="PROSITE" id="PS51192"/>
    </source>
</evidence>
<dbReference type="PANTHER" id="PTHR22655:SF2">
    <property type="entry name" value="ATP-DEPENDENT RNA HELICASE TDRD12-RELATED"/>
    <property type="match status" value="1"/>
</dbReference>
<dbReference type="InterPro" id="IPR035437">
    <property type="entry name" value="SNase_OB-fold_sf"/>
</dbReference>
<keyword evidence="2" id="KW-0677">Repeat</keyword>
<dbReference type="RefSeq" id="XP_017948590.2">
    <property type="nucleotide sequence ID" value="XM_018093101.2"/>
</dbReference>
<dbReference type="GO" id="GO:0016787">
    <property type="term" value="F:hydrolase activity"/>
    <property type="evidence" value="ECO:0007669"/>
    <property type="project" value="UniProtKB-KW"/>
</dbReference>
<feature type="domain" description="CS" evidence="9">
    <location>
        <begin position="1061"/>
        <end position="1147"/>
    </location>
</feature>
<dbReference type="FunFam" id="3.40.50.300:FF:001416">
    <property type="entry name" value="Tudor domain containing 12"/>
    <property type="match status" value="1"/>
</dbReference>
<keyword evidence="11" id="KW-1185">Reference proteome</keyword>
<dbReference type="PROSITE" id="PS51203">
    <property type="entry name" value="CS"/>
    <property type="match status" value="1"/>
</dbReference>
<reference evidence="12 13" key="3">
    <citation type="submission" date="2025-04" db="UniProtKB">
        <authorList>
            <consortium name="RefSeq"/>
        </authorList>
    </citation>
    <scope>IDENTIFICATION</scope>
    <source>
        <strain evidence="12 13">Nigerian</strain>
        <tissue evidence="12 13">Liver and blood</tissue>
    </source>
</reference>
<comment type="catalytic activity">
    <reaction evidence="7">
        <text>ATP + H2O = ADP + phosphate + H(+)</text>
        <dbReference type="Rhea" id="RHEA:13065"/>
        <dbReference type="ChEBI" id="CHEBI:15377"/>
        <dbReference type="ChEBI" id="CHEBI:15378"/>
        <dbReference type="ChEBI" id="CHEBI:30616"/>
        <dbReference type="ChEBI" id="CHEBI:43474"/>
        <dbReference type="ChEBI" id="CHEBI:456216"/>
        <dbReference type="EC" id="3.6.4.13"/>
    </reaction>
</comment>
<sequence length="1201" mass="136980">MYEVAVLQIQDPSCFWCEILKSNGQDMKEKVEYEQLYNDLNCLYGKVYRNVEEIKPAFVSVGEFCMVFCEDLNSWCRAILNAPACSAEDNLVECFLVDHAIYCPVKKKNIRLPVEACHRLPFRAKKFKLHQIQPVSLCVDLCGDKAELGVADKWDAAAIEYFKHLLKESVHAEAKLFSIENNILSVYLYIVTTEATVCVNDELVAKSFACFCSDVQSCEKIIPTSLQNMQPSKEVDNPAQMFWPEIYKTKKIPFYEGFPINEKDEMEPRNHCEKKPEEKEMWEENHDFDKLLQIINPEPIKLSENDYIQKPRTSAPQYPIFVRKTIEQCCTLKFTSLTSDLKKELVRNRYCGPSFTESYSWPSVAQGFNTIVISPDGMKPMNYIPPLLTFLHLASAVYTLLPSRNGPLAAILCSGWKKAHFVHELLLKYSKHTRPLNPMLILVGLKEEECENLNIRKGCEVIVTTPPSLLRYLKCKGLLLLRLCHLVLDEVDILFLKSGSQVIEILELFKKSVAAESRECAPQQIVATGTFWHKEMNSLLQYTTEPQVIITRMEQAAVYGNVQQVIQLCLDCEKISVLLRNLDFTPDHAQKVLIFVESDEEAELVHKAVQNHSIFSLVVNRKQVQSFSSVLQQWKNMLSRGTHIVLVVTNEYLPLLEVTDATCIIHFSFPENENVFGLRLYSLLDYIHSKTERVISLEDSFPVARSVLLMTEKHIHHSTDILRYLQHTEATIPPELSDLTQGILQANENRKFDKDICQHIKTFGVCRLNLFTCPDRHNLLPSTDHQYSMTTTNQYISVVPVHVLDPVHFFGRIVTKEDVYTHLLEDLNKFYQIPGNQILVQEVNVSQLYAVQEGSVYHRVKVFSAKKENGVLNFSLQFIDDGRTDKVRDAQLLQLPSQFEKIPPQSAEFIVCRVQPIDNEAEWDPIVTRTISKAIKGKLHTAKVVLHIGNTYWLDPMVQRSKLSGFAACINELNVRHEILSTGMGVDNPQHISHLEELLKKTGVATVQQDSTDKVSDADLSSNNMIANCCVSSLSSLDANCGARNVDLQNKLERNPLESKSLQPEVKWFQKDKAVILTIKLHDVTDHACMFYASRVVFSCYAGGKHYVADLELCEEILNEECECCIKNGEPVITLLKAQNRPWKSLLKQKHPNVSLDFDKWEDSEDSDGFPFVSGKPKCLYKVVSEEVESSEYSESDTESD</sequence>
<keyword evidence="6" id="KW-0067">ATP-binding</keyword>
<dbReference type="OrthoDB" id="249932at2759"/>
<dbReference type="RefSeq" id="XP_031756666.1">
    <property type="nucleotide sequence ID" value="XM_031900806.1"/>
</dbReference>
<evidence type="ECO:0000259" key="9">
    <source>
        <dbReference type="PROSITE" id="PS51203"/>
    </source>
</evidence>
<dbReference type="Proteomes" id="UP000008143">
    <property type="component" value="Chromosome 4"/>
</dbReference>
<dbReference type="AlphaFoldDB" id="A0A6I8QTN3"/>
<dbReference type="PANTHER" id="PTHR22655">
    <property type="entry name" value="ATP-DEPENDENT RNA HELICASE TDRD12-RELATED"/>
    <property type="match status" value="1"/>
</dbReference>
<evidence type="ECO:0000256" key="5">
    <source>
        <dbReference type="ARBA" id="ARBA00022806"/>
    </source>
</evidence>
<keyword evidence="5 12" id="KW-0347">Helicase</keyword>
<dbReference type="Bgee" id="ENSXETG00000031945">
    <property type="expression patterns" value="Expressed in testis and 8 other cell types or tissues"/>
</dbReference>
<evidence type="ECO:0000256" key="7">
    <source>
        <dbReference type="ARBA" id="ARBA00047984"/>
    </source>
</evidence>
<dbReference type="FunFam" id="3.40.50.300:FF:001517">
    <property type="entry name" value="Putative ATP-dependent RNA helicase TDRD12"/>
    <property type="match status" value="1"/>
</dbReference>
<evidence type="ECO:0000313" key="13">
    <source>
        <dbReference type="RefSeq" id="XP_017948590.2"/>
    </source>
</evidence>
<proteinExistence type="predicted"/>
<evidence type="ECO:0000313" key="11">
    <source>
        <dbReference type="Proteomes" id="UP000008143"/>
    </source>
</evidence>
<evidence type="ECO:0000313" key="15">
    <source>
        <dbReference type="Xenbase" id="XB-GENE-953299"/>
    </source>
</evidence>
<evidence type="ECO:0000256" key="2">
    <source>
        <dbReference type="ARBA" id="ARBA00022737"/>
    </source>
</evidence>
<evidence type="ECO:0000313" key="12">
    <source>
        <dbReference type="RefSeq" id="XP_012816810.2"/>
    </source>
</evidence>
<dbReference type="InterPro" id="IPR008978">
    <property type="entry name" value="HSP20-like_chaperone"/>
</dbReference>
<gene>
    <name evidence="10 12 13 14 15" type="primary">tdrd12</name>
</gene>
<feature type="domain" description="Helicase ATP-binding" evidence="8">
    <location>
        <begin position="361"/>
        <end position="549"/>
    </location>
</feature>
<keyword evidence="3" id="KW-0547">Nucleotide-binding</keyword>
<dbReference type="Gene3D" id="2.30.30.140">
    <property type="match status" value="2"/>
</dbReference>
<dbReference type="InterPro" id="IPR014001">
    <property type="entry name" value="Helicase_ATP-bd"/>
</dbReference>
<dbReference type="GO" id="GO:0003724">
    <property type="term" value="F:RNA helicase activity"/>
    <property type="evidence" value="ECO:0007669"/>
    <property type="project" value="UniProtKB-EC"/>
</dbReference>
<reference evidence="10" key="1">
    <citation type="journal article" date="2010" name="Science">
        <title>The genome of the Western clawed frog Xenopus tropicalis.</title>
        <authorList>
            <person name="Hellsten U."/>
            <person name="Harland R.M."/>
            <person name="Gilchrist M.J."/>
            <person name="Hendrix D."/>
            <person name="Jurka J."/>
            <person name="Kapitonov V."/>
            <person name="Ovcharenko I."/>
            <person name="Putnam N.H."/>
            <person name="Shu S."/>
            <person name="Taher L."/>
            <person name="Blitz I.L."/>
            <person name="Blumberg B."/>
            <person name="Dichmann D.S."/>
            <person name="Dubchak I."/>
            <person name="Amaya E."/>
            <person name="Detter J.C."/>
            <person name="Fletcher R."/>
            <person name="Gerhard D.S."/>
            <person name="Goodstein D."/>
            <person name="Graves T."/>
            <person name="Grigoriev I.V."/>
            <person name="Grimwood J."/>
            <person name="Kawashima T."/>
            <person name="Lindquist E."/>
            <person name="Lucas S.M."/>
            <person name="Mead P.E."/>
            <person name="Mitros T."/>
            <person name="Ogino H."/>
            <person name="Ohta Y."/>
            <person name="Poliakov A.V."/>
            <person name="Pollet N."/>
            <person name="Robert J."/>
            <person name="Salamov A."/>
            <person name="Sater A.K."/>
            <person name="Schmutz J."/>
            <person name="Terry A."/>
            <person name="Vize P.D."/>
            <person name="Warren W.C."/>
            <person name="Wells D."/>
            <person name="Wills A."/>
            <person name="Wilson R.K."/>
            <person name="Zimmerman L.B."/>
            <person name="Zorn A.M."/>
            <person name="Grainger R."/>
            <person name="Grammer T."/>
            <person name="Khokha M.K."/>
            <person name="Richardson P.M."/>
            <person name="Rokhsar D.S."/>
        </authorList>
    </citation>
    <scope>NUCLEOTIDE SEQUENCE [LARGE SCALE GENOMIC DNA]</scope>
    <source>
        <strain evidence="10">Nigerian</strain>
    </source>
</reference>
<dbReference type="InterPro" id="IPR007052">
    <property type="entry name" value="CS_dom"/>
</dbReference>
<dbReference type="GeneID" id="780068"/>
<dbReference type="SUPFAM" id="SSF52540">
    <property type="entry name" value="P-loop containing nucleoside triphosphate hydrolases"/>
    <property type="match status" value="2"/>
</dbReference>
<dbReference type="RefSeq" id="XP_012816810.2">
    <property type="nucleotide sequence ID" value="XM_012961356.3"/>
</dbReference>
<keyword evidence="4" id="KW-0378">Hydrolase</keyword>
<evidence type="ECO:0000256" key="3">
    <source>
        <dbReference type="ARBA" id="ARBA00022741"/>
    </source>
</evidence>
<evidence type="ECO:0000256" key="4">
    <source>
        <dbReference type="ARBA" id="ARBA00022801"/>
    </source>
</evidence>
<accession>A0A6I8QTN3</accession>
<dbReference type="InterPro" id="IPR002999">
    <property type="entry name" value="Tudor"/>
</dbReference>
<dbReference type="Pfam" id="PF04969">
    <property type="entry name" value="CS"/>
    <property type="match status" value="1"/>
</dbReference>
<evidence type="ECO:0000313" key="10">
    <source>
        <dbReference type="Ensembl" id="ENSXETP00000075646"/>
    </source>
</evidence>
<dbReference type="GO" id="GO:0042078">
    <property type="term" value="P:germ-line stem cell division"/>
    <property type="evidence" value="ECO:0000318"/>
    <property type="project" value="GO_Central"/>
</dbReference>
<dbReference type="CTD" id="91646"/>
<name>A0A6I8QTN3_XENTR</name>
<dbReference type="KEGG" id="xtr:780068"/>
<dbReference type="FunFam" id="2.60.40.790:FF:000067">
    <property type="entry name" value="Tudor domain-containing 12"/>
    <property type="match status" value="1"/>
</dbReference>
<reference evidence="10" key="2">
    <citation type="submission" date="2020-05" db="UniProtKB">
        <authorList>
            <consortium name="Ensembl"/>
        </authorList>
    </citation>
    <scope>IDENTIFICATION</scope>
</reference>
<dbReference type="GeneTree" id="ENSGT00940000166448"/>
<evidence type="ECO:0000313" key="14">
    <source>
        <dbReference type="RefSeq" id="XP_031756666.1"/>
    </source>
</evidence>
<dbReference type="Gene3D" id="3.40.50.300">
    <property type="entry name" value="P-loop containing nucleotide triphosphate hydrolases"/>
    <property type="match status" value="2"/>
</dbReference>
<dbReference type="SUPFAM" id="SSF49764">
    <property type="entry name" value="HSP20-like chaperones"/>
    <property type="match status" value="1"/>
</dbReference>
<dbReference type="CDD" id="cd20435">
    <property type="entry name" value="Tudor_TDRD12_rpt2"/>
    <property type="match status" value="1"/>
</dbReference>
<dbReference type="InterPro" id="IPR027417">
    <property type="entry name" value="P-loop_NTPase"/>
</dbReference>
<dbReference type="Ensembl" id="ENSXETT00000073676">
    <property type="protein sequence ID" value="ENSXETP00000075646"/>
    <property type="gene ID" value="ENSXETG00000031945"/>
</dbReference>
<evidence type="ECO:0000256" key="1">
    <source>
        <dbReference type="ARBA" id="ARBA00012552"/>
    </source>
</evidence>
<evidence type="ECO:0000256" key="6">
    <source>
        <dbReference type="ARBA" id="ARBA00022840"/>
    </source>
</evidence>
<dbReference type="EC" id="3.6.4.13" evidence="1"/>
<dbReference type="Gene3D" id="2.60.40.790">
    <property type="match status" value="1"/>
</dbReference>